<dbReference type="Pfam" id="PF00305">
    <property type="entry name" value="Lipoxygenase"/>
    <property type="match status" value="1"/>
</dbReference>
<gene>
    <name evidence="5" type="ORF">ACFO3O_10075</name>
</gene>
<dbReference type="Gene3D" id="1.20.245.10">
    <property type="entry name" value="Lipoxygenase-1, Domain 5"/>
    <property type="match status" value="1"/>
</dbReference>
<dbReference type="InterPro" id="IPR000907">
    <property type="entry name" value="LipOase"/>
</dbReference>
<accession>A0ABV9HXR9</accession>
<feature type="transmembrane region" description="Helical" evidence="3">
    <location>
        <begin position="6"/>
        <end position="24"/>
    </location>
</feature>
<keyword evidence="6" id="KW-1185">Reference proteome</keyword>
<dbReference type="InterPro" id="IPR013819">
    <property type="entry name" value="LipOase_C"/>
</dbReference>
<evidence type="ECO:0000313" key="6">
    <source>
        <dbReference type="Proteomes" id="UP001596043"/>
    </source>
</evidence>
<keyword evidence="3" id="KW-0472">Membrane</keyword>
<protein>
    <submittedName>
        <fullName evidence="5">Lipoxygenase family protein</fullName>
    </submittedName>
</protein>
<dbReference type="SUPFAM" id="SSF48484">
    <property type="entry name" value="Lipoxigenase"/>
    <property type="match status" value="1"/>
</dbReference>
<keyword evidence="2" id="KW-0560">Oxidoreductase</keyword>
<dbReference type="InterPro" id="IPR036226">
    <property type="entry name" value="LipOase_C_sf"/>
</dbReference>
<organism evidence="5 6">
    <name type="scientific">Dokdonia ponticola</name>
    <dbReference type="NCBI Taxonomy" id="2041041"/>
    <lineage>
        <taxon>Bacteria</taxon>
        <taxon>Pseudomonadati</taxon>
        <taxon>Bacteroidota</taxon>
        <taxon>Flavobacteriia</taxon>
        <taxon>Flavobacteriales</taxon>
        <taxon>Flavobacteriaceae</taxon>
        <taxon>Dokdonia</taxon>
    </lineage>
</organism>
<dbReference type="Gene3D" id="3.10.450.60">
    <property type="match status" value="1"/>
</dbReference>
<keyword evidence="1" id="KW-0479">Metal-binding</keyword>
<evidence type="ECO:0000256" key="2">
    <source>
        <dbReference type="ARBA" id="ARBA00023002"/>
    </source>
</evidence>
<keyword evidence="3" id="KW-1133">Transmembrane helix</keyword>
<evidence type="ECO:0000313" key="5">
    <source>
        <dbReference type="EMBL" id="MFC4634255.1"/>
    </source>
</evidence>
<proteinExistence type="predicted"/>
<evidence type="ECO:0000259" key="4">
    <source>
        <dbReference type="PROSITE" id="PS51393"/>
    </source>
</evidence>
<name>A0ABV9HXR9_9FLAO</name>
<sequence length="641" mass="73012">MEIWHYVLMVIGLIAVIAGVYYLIKKLVKEIEKVHHLPIREKGLTAMPAVPFILSETIATIVKLGLRTEECKMAKAGLNRSYTLKDDKGVVHTQNAFTFMYDNAPIDTGKEEREALLDRLQRSSEKEFLSKTLLNSHLKRAEFPKHLEKSETFTQFFLNTPEDFTMSWTNYYDIYKNSVKKHKKAYASILTNPDEATRQFWPTIAENGLAYNLLILQKVAGAHILEKVKATFPKEWEGLLKPLQENGALYAIDLTIFNQFEASQVAGFDRWTPGAFIMLEQNKKTKELHPICVQISKKDSSATQIYTRENTTDATWIFALSAARTAVTVYGIWLGHVYHWHIVSASMQMTMFNNISETHDLRKLLDPQSKSLIGFNDTLLLLWKTIGPPTSFATPDSFLELTNAFATGREFFDDDPKVTLAAFGIHKEDFSEKEDWDRFPIAKQLLDLWEVSERMVNVFVDTTYADDEAVFNDTELQNWIEAASDPEKGNVRGLPVMSSKKELKALLYSLVYRVVTHGNSRQMRSLGPALSFVANYPPCLQDATIVKPDDSTFKISDVLKHLPNTGTIGSMMTFYYIFIFSAPYEPLLPLFGNDTNLYFDDKDDPRNKALEAFREEVGAFIVSYSDKNAALLHQWPASIET</sequence>
<comment type="caution">
    <text evidence="5">The sequence shown here is derived from an EMBL/GenBank/DDBJ whole genome shotgun (WGS) entry which is preliminary data.</text>
</comment>
<dbReference type="Proteomes" id="UP001596043">
    <property type="component" value="Unassembled WGS sequence"/>
</dbReference>
<evidence type="ECO:0000256" key="1">
    <source>
        <dbReference type="ARBA" id="ARBA00022723"/>
    </source>
</evidence>
<dbReference type="PANTHER" id="PTHR11771">
    <property type="entry name" value="LIPOXYGENASE"/>
    <property type="match status" value="1"/>
</dbReference>
<dbReference type="RefSeq" id="WP_379978479.1">
    <property type="nucleotide sequence ID" value="NZ_JBHSFV010000005.1"/>
</dbReference>
<dbReference type="EMBL" id="JBHSFV010000005">
    <property type="protein sequence ID" value="MFC4634255.1"/>
    <property type="molecule type" value="Genomic_DNA"/>
</dbReference>
<feature type="domain" description="Lipoxygenase" evidence="4">
    <location>
        <begin position="245"/>
        <end position="641"/>
    </location>
</feature>
<evidence type="ECO:0000256" key="3">
    <source>
        <dbReference type="SAM" id="Phobius"/>
    </source>
</evidence>
<keyword evidence="3" id="KW-0812">Transmembrane</keyword>
<reference evidence="6" key="1">
    <citation type="journal article" date="2019" name="Int. J. Syst. Evol. Microbiol.">
        <title>The Global Catalogue of Microorganisms (GCM) 10K type strain sequencing project: providing services to taxonomists for standard genome sequencing and annotation.</title>
        <authorList>
            <consortium name="The Broad Institute Genomics Platform"/>
            <consortium name="The Broad Institute Genome Sequencing Center for Infectious Disease"/>
            <person name="Wu L."/>
            <person name="Ma J."/>
        </authorList>
    </citation>
    <scope>NUCLEOTIDE SEQUENCE [LARGE SCALE GENOMIC DNA]</scope>
    <source>
        <strain evidence="6">YJ-61-S</strain>
    </source>
</reference>
<dbReference type="PROSITE" id="PS51393">
    <property type="entry name" value="LIPOXYGENASE_3"/>
    <property type="match status" value="1"/>
</dbReference>